<dbReference type="Proteomes" id="UP001632037">
    <property type="component" value="Unassembled WGS sequence"/>
</dbReference>
<organism evidence="4 5">
    <name type="scientific">Phytophthora oleae</name>
    <dbReference type="NCBI Taxonomy" id="2107226"/>
    <lineage>
        <taxon>Eukaryota</taxon>
        <taxon>Sar</taxon>
        <taxon>Stramenopiles</taxon>
        <taxon>Oomycota</taxon>
        <taxon>Peronosporomycetes</taxon>
        <taxon>Peronosporales</taxon>
        <taxon>Peronosporaceae</taxon>
        <taxon>Phytophthora</taxon>
    </lineage>
</organism>
<dbReference type="EMBL" id="JBIMZQ010000016">
    <property type="protein sequence ID" value="KAL3666508.1"/>
    <property type="molecule type" value="Genomic_DNA"/>
</dbReference>
<dbReference type="GO" id="GO:0003677">
    <property type="term" value="F:DNA binding"/>
    <property type="evidence" value="ECO:0007669"/>
    <property type="project" value="UniProtKB-KW"/>
</dbReference>
<feature type="region of interest" description="Disordered" evidence="3">
    <location>
        <begin position="125"/>
        <end position="165"/>
    </location>
</feature>
<protein>
    <submittedName>
        <fullName evidence="4">Uncharacterized protein</fullName>
    </submittedName>
</protein>
<evidence type="ECO:0000313" key="4">
    <source>
        <dbReference type="EMBL" id="KAL3666508.1"/>
    </source>
</evidence>
<dbReference type="AlphaFoldDB" id="A0ABD3FIC1"/>
<feature type="compositionally biased region" description="Polar residues" evidence="3">
    <location>
        <begin position="149"/>
        <end position="164"/>
    </location>
</feature>
<keyword evidence="1" id="KW-0238">DNA-binding</keyword>
<dbReference type="PANTHER" id="PTHR21677:SF1">
    <property type="entry name" value="PROTEIN CRAMPED-LIKE"/>
    <property type="match status" value="1"/>
</dbReference>
<name>A0ABD3FIC1_9STRA</name>
<gene>
    <name evidence="4" type="ORF">V7S43_008141</name>
</gene>
<evidence type="ECO:0000256" key="2">
    <source>
        <dbReference type="ARBA" id="ARBA00023242"/>
    </source>
</evidence>
<dbReference type="InterPro" id="IPR055315">
    <property type="entry name" value="Cramped-like"/>
</dbReference>
<sequence>MPTALLTMEDTHHLSTDLGHEYFDSDSLSGLHTAWLDDEQLSHVPILDVFADVSTPKVQTNDADNSNITEKTTKQSTAADAVLNAELGDHDAQLLDEALDFRFDTDLSPILEPFADATVAVSSLKMRRRQSKSPRTCRTSIPPLRRMPTATTPRSRVDTYTTGEESAPLDVMNRPRTRSSSWQEQEQNTFFTMFKVKWPPTPKDEPVPPFSSLLLQRFDAISTKVRTKSVMEVRQFYATVMQSISTLLEVVENDIDLTNPDQVRITVWCWSKLMADKKHYEEFQALDSEPASMKINLANVLLQSIIRSRRQMLKAKSDSSASNSNTAPGLTSISAWVSRSNLSSFFARGNAPVLEASSVQIHHPMVRNKHSKKVLTLPTANSESPRAATLKRKRSASTERSPAADSAKKFCGSEVEAISFTSPTPTDKRSRSRTRNGVAFHTPQQSRKKIYIKMRMVPRDKQTKADVVRCGCRPKVELKLSSTKKISEITAHMSKKWAKVRSVVPKGAVLCFFQKNGTDKWSNEDSNVSCFDIWKQCGKQSNGENVVEVSYLWRVPEKPVISADENVHAQDLVPLLAPSGLFEQEVAKGNQSETAQLSPAHGLLEFGQKVAFDRSIAEEAKEEAAALEALISDSGDEDFGEEFSPSTGRLRRRIQPMLVPTEEFNI</sequence>
<evidence type="ECO:0000256" key="1">
    <source>
        <dbReference type="ARBA" id="ARBA00023125"/>
    </source>
</evidence>
<keyword evidence="5" id="KW-1185">Reference proteome</keyword>
<keyword evidence="2" id="KW-0539">Nucleus</keyword>
<dbReference type="PANTHER" id="PTHR21677">
    <property type="entry name" value="CRAMPED PROTEIN"/>
    <property type="match status" value="1"/>
</dbReference>
<feature type="region of interest" description="Disordered" evidence="3">
    <location>
        <begin position="369"/>
        <end position="444"/>
    </location>
</feature>
<reference evidence="4 5" key="1">
    <citation type="submission" date="2024-09" db="EMBL/GenBank/DDBJ databases">
        <title>Genome sequencing and assembly of Phytophthora oleae, isolate VK10A, causative agent of rot of olive drupes.</title>
        <authorList>
            <person name="Conti Taguali S."/>
            <person name="Riolo M."/>
            <person name="La Spada F."/>
            <person name="Cacciola S.O."/>
            <person name="Dionisio G."/>
        </authorList>
    </citation>
    <scope>NUCLEOTIDE SEQUENCE [LARGE SCALE GENOMIC DNA]</scope>
    <source>
        <strain evidence="4 5">VK10A</strain>
    </source>
</reference>
<proteinExistence type="predicted"/>
<accession>A0ABD3FIC1</accession>
<comment type="caution">
    <text evidence="4">The sequence shown here is derived from an EMBL/GenBank/DDBJ whole genome shotgun (WGS) entry which is preliminary data.</text>
</comment>
<evidence type="ECO:0000256" key="3">
    <source>
        <dbReference type="SAM" id="MobiDB-lite"/>
    </source>
</evidence>
<evidence type="ECO:0000313" key="5">
    <source>
        <dbReference type="Proteomes" id="UP001632037"/>
    </source>
</evidence>